<keyword evidence="3" id="KW-1185">Reference proteome</keyword>
<proteinExistence type="predicted"/>
<sequence>MAAGHRGGPGPSLICPVHAGSRSDTRTNSQAAVPAVALSAAGGVGGDGGGFDGDGDVDEGCGPVRCIAATTVTVAVAAVTVAVAADVGEAPVAVMTSAASTIGQMTTRRMRPPPVLAARIVPPEPAPPLYHNRSGRFASESAFFLLVPETNDEMF</sequence>
<accession>A0AAV0W0K1</accession>
<comment type="caution">
    <text evidence="2">The sequence shown here is derived from an EMBL/GenBank/DDBJ whole genome shotgun (WGS) entry which is preliminary data.</text>
</comment>
<gene>
    <name evidence="2" type="ORF">MEUPH1_LOCUS5355</name>
</gene>
<feature type="region of interest" description="Disordered" evidence="1">
    <location>
        <begin position="1"/>
        <end position="27"/>
    </location>
</feature>
<dbReference type="AlphaFoldDB" id="A0AAV0W0K1"/>
<dbReference type="EMBL" id="CARXXK010000001">
    <property type="protein sequence ID" value="CAI6348703.1"/>
    <property type="molecule type" value="Genomic_DNA"/>
</dbReference>
<evidence type="ECO:0000313" key="3">
    <source>
        <dbReference type="Proteomes" id="UP001160148"/>
    </source>
</evidence>
<dbReference type="Proteomes" id="UP001160148">
    <property type="component" value="Unassembled WGS sequence"/>
</dbReference>
<feature type="compositionally biased region" description="Gly residues" evidence="1">
    <location>
        <begin position="1"/>
        <end position="10"/>
    </location>
</feature>
<evidence type="ECO:0000313" key="2">
    <source>
        <dbReference type="EMBL" id="CAI6348703.1"/>
    </source>
</evidence>
<reference evidence="2 3" key="1">
    <citation type="submission" date="2023-01" db="EMBL/GenBank/DDBJ databases">
        <authorList>
            <person name="Whitehead M."/>
        </authorList>
    </citation>
    <scope>NUCLEOTIDE SEQUENCE [LARGE SCALE GENOMIC DNA]</scope>
</reference>
<protein>
    <submittedName>
        <fullName evidence="2">Uncharacterized protein</fullName>
    </submittedName>
</protein>
<name>A0AAV0W0K1_9HEMI</name>
<evidence type="ECO:0000256" key="1">
    <source>
        <dbReference type="SAM" id="MobiDB-lite"/>
    </source>
</evidence>
<organism evidence="2 3">
    <name type="scientific">Macrosiphum euphorbiae</name>
    <name type="common">potato aphid</name>
    <dbReference type="NCBI Taxonomy" id="13131"/>
    <lineage>
        <taxon>Eukaryota</taxon>
        <taxon>Metazoa</taxon>
        <taxon>Ecdysozoa</taxon>
        <taxon>Arthropoda</taxon>
        <taxon>Hexapoda</taxon>
        <taxon>Insecta</taxon>
        <taxon>Pterygota</taxon>
        <taxon>Neoptera</taxon>
        <taxon>Paraneoptera</taxon>
        <taxon>Hemiptera</taxon>
        <taxon>Sternorrhyncha</taxon>
        <taxon>Aphidomorpha</taxon>
        <taxon>Aphidoidea</taxon>
        <taxon>Aphididae</taxon>
        <taxon>Macrosiphini</taxon>
        <taxon>Macrosiphum</taxon>
    </lineage>
</organism>